<keyword evidence="4" id="KW-0460">Magnesium</keyword>
<keyword evidence="7" id="KW-1185">Reference proteome</keyword>
<dbReference type="PANTHER" id="PTHR12103">
    <property type="entry name" value="5'-NUCLEOTIDASE DOMAIN-CONTAINING"/>
    <property type="match status" value="1"/>
</dbReference>
<evidence type="ECO:0000256" key="3">
    <source>
        <dbReference type="ARBA" id="ARBA00022801"/>
    </source>
</evidence>
<sequence>MDDLCLIQTLKKPLFQLTLKNSAYNILSSYKPISQNQQKRKFSKNVKNTTAEPLKTKSKPLTSVIQTNLNNLFSKKSNDNPETQLKILNKRKATSINTKACSNLMQVKKKTTSPIPSLSSSSVILSLPERELLVQKFKEEYEIRKNSIEEYRKTLIKLKREENNLSSELYQFTNPNLTFIHSENKGLPSELFQQRKLSALKYISPSTVFANNEVNMSKIDTYGFDYDYTLAQYSKVLAPHLYGMILTNLVKKMHYPELILQCKFNPKFAVRGIHYDFNACLFFKLSSTFQIDRTSIHRGNKILSQDEVQEYFKNYHHGGSHVTQKYLDDNTYHLVDLFSIPELCVISDIIQIFIDNNIKFNSKVIYQDIRTVTSGLHQSGELHKRIINNIGTYLEKNPILFNYLKKLKKNKKKLFLLTNSPYSFINNGLNYIFQTKNSAEWRNLFDAIIVQSKKPSWYHSREPFQKYRLEKDKNGCEYTVPVFEEIKSIEPGVVYSGGNIKDFARLTGWQLNNNVLYFGDHLYSDLAGPTEEYGWKTGAIIRELTNEISVHNNIDYHCKLKWAFQIEELVRMAQRLNKIGNLDKLISKWKKERTEARYQLSILFNKEFGSIFKVHYSSTFFGQKIKKYADLYTSRLENFEPYSLDYVFNPIWYYLPNEIQSALFP</sequence>
<dbReference type="Pfam" id="PF05761">
    <property type="entry name" value="5_nucleotid"/>
    <property type="match status" value="1"/>
</dbReference>
<evidence type="ECO:0000256" key="5">
    <source>
        <dbReference type="SAM" id="Coils"/>
    </source>
</evidence>
<comment type="caution">
    <text evidence="6">The sequence shown here is derived from an EMBL/GenBank/DDBJ whole genome shotgun (WGS) entry which is preliminary data.</text>
</comment>
<gene>
    <name evidence="6" type="ORF">LY90DRAFT_381362</name>
</gene>
<evidence type="ECO:0000256" key="4">
    <source>
        <dbReference type="ARBA" id="ARBA00022842"/>
    </source>
</evidence>
<proteinExistence type="inferred from homology"/>
<protein>
    <submittedName>
        <fullName evidence="6">HAD-superfamily hydrolase</fullName>
    </submittedName>
</protein>
<dbReference type="InterPro" id="IPR023214">
    <property type="entry name" value="HAD_sf"/>
</dbReference>
<evidence type="ECO:0000313" key="7">
    <source>
        <dbReference type="Proteomes" id="UP000193920"/>
    </source>
</evidence>
<dbReference type="Proteomes" id="UP000193920">
    <property type="component" value="Unassembled WGS sequence"/>
</dbReference>
<comment type="similarity">
    <text evidence="1">Belongs to the 5'(3')-deoxyribonucleotidase family.</text>
</comment>
<accession>A0A1Y2DI80</accession>
<organism evidence="6 7">
    <name type="scientific">Neocallimastix californiae</name>
    <dbReference type="NCBI Taxonomy" id="1754190"/>
    <lineage>
        <taxon>Eukaryota</taxon>
        <taxon>Fungi</taxon>
        <taxon>Fungi incertae sedis</taxon>
        <taxon>Chytridiomycota</taxon>
        <taxon>Chytridiomycota incertae sedis</taxon>
        <taxon>Neocallimastigomycetes</taxon>
        <taxon>Neocallimastigales</taxon>
        <taxon>Neocallimastigaceae</taxon>
        <taxon>Neocallimastix</taxon>
    </lineage>
</organism>
<evidence type="ECO:0000256" key="2">
    <source>
        <dbReference type="ARBA" id="ARBA00022723"/>
    </source>
</evidence>
<dbReference type="GO" id="GO:0046872">
    <property type="term" value="F:metal ion binding"/>
    <property type="evidence" value="ECO:0007669"/>
    <property type="project" value="UniProtKB-KW"/>
</dbReference>
<dbReference type="Gene3D" id="3.40.50.1000">
    <property type="entry name" value="HAD superfamily/HAD-like"/>
    <property type="match status" value="1"/>
</dbReference>
<reference evidence="6 7" key="1">
    <citation type="submission" date="2016-08" db="EMBL/GenBank/DDBJ databases">
        <title>A Parts List for Fungal Cellulosomes Revealed by Comparative Genomics.</title>
        <authorList>
            <consortium name="DOE Joint Genome Institute"/>
            <person name="Haitjema C.H."/>
            <person name="Gilmore S.P."/>
            <person name="Henske J.K."/>
            <person name="Solomon K.V."/>
            <person name="De Groot R."/>
            <person name="Kuo A."/>
            <person name="Mondo S.J."/>
            <person name="Salamov A.A."/>
            <person name="Labutti K."/>
            <person name="Zhao Z."/>
            <person name="Chiniquy J."/>
            <person name="Barry K."/>
            <person name="Brewer H.M."/>
            <person name="Purvine S.O."/>
            <person name="Wright A.T."/>
            <person name="Boxma B."/>
            <person name="Van Alen T."/>
            <person name="Hackstein J.H."/>
            <person name="Baker S.E."/>
            <person name="Grigoriev I.V."/>
            <person name="O'Malley M.A."/>
        </authorList>
    </citation>
    <scope>NUCLEOTIDE SEQUENCE [LARGE SCALE GENOMIC DNA]</scope>
    <source>
        <strain evidence="6 7">G1</strain>
    </source>
</reference>
<keyword evidence="2" id="KW-0479">Metal-binding</keyword>
<evidence type="ECO:0000256" key="1">
    <source>
        <dbReference type="ARBA" id="ARBA00009589"/>
    </source>
</evidence>
<name>A0A1Y2DI80_9FUNG</name>
<feature type="coiled-coil region" evidence="5">
    <location>
        <begin position="134"/>
        <end position="168"/>
    </location>
</feature>
<dbReference type="AlphaFoldDB" id="A0A1Y2DI80"/>
<dbReference type="OrthoDB" id="2128856at2759"/>
<dbReference type="NCBIfam" id="TIGR02244">
    <property type="entry name" value="HAD-IG-Ncltidse"/>
    <property type="match status" value="1"/>
</dbReference>
<dbReference type="PANTHER" id="PTHR12103:SF12">
    <property type="entry name" value="FI20020P1"/>
    <property type="match status" value="1"/>
</dbReference>
<dbReference type="EMBL" id="MCOG01000065">
    <property type="protein sequence ID" value="ORY58930.1"/>
    <property type="molecule type" value="Genomic_DNA"/>
</dbReference>
<evidence type="ECO:0000313" key="6">
    <source>
        <dbReference type="EMBL" id="ORY58930.1"/>
    </source>
</evidence>
<dbReference type="GO" id="GO:0008253">
    <property type="term" value="F:5'-nucleotidase activity"/>
    <property type="evidence" value="ECO:0007669"/>
    <property type="project" value="TreeGrafter"/>
</dbReference>
<keyword evidence="3 6" id="KW-0378">Hydrolase</keyword>
<dbReference type="SUPFAM" id="SSF56784">
    <property type="entry name" value="HAD-like"/>
    <property type="match status" value="1"/>
</dbReference>
<keyword evidence="5" id="KW-0175">Coiled coil</keyword>
<dbReference type="InterPro" id="IPR036412">
    <property type="entry name" value="HAD-like_sf"/>
</dbReference>
<dbReference type="InterPro" id="IPR008380">
    <property type="entry name" value="HAD-SF_hydro_IG_5-nucl"/>
</dbReference>